<dbReference type="AlphaFoldDB" id="A0A9N8HN31"/>
<proteinExistence type="predicted"/>
<dbReference type="EMBL" id="CAICTM010000952">
    <property type="protein sequence ID" value="CAB9518682.1"/>
    <property type="molecule type" value="Genomic_DNA"/>
</dbReference>
<comment type="caution">
    <text evidence="3">The sequence shown here is derived from an EMBL/GenBank/DDBJ whole genome shotgun (WGS) entry which is preliminary data.</text>
</comment>
<gene>
    <name evidence="3" type="ORF">SEMRO_954_G224271.1</name>
</gene>
<dbReference type="Gene3D" id="3.90.550.10">
    <property type="entry name" value="Spore Coat Polysaccharide Biosynthesis Protein SpsA, Chain A"/>
    <property type="match status" value="1"/>
</dbReference>
<dbReference type="InterPro" id="IPR050587">
    <property type="entry name" value="GNT1/Glycosyltrans_8"/>
</dbReference>
<keyword evidence="2" id="KW-1133">Transmembrane helix</keyword>
<evidence type="ECO:0008006" key="5">
    <source>
        <dbReference type="Google" id="ProtNLM"/>
    </source>
</evidence>
<sequence length="495" mass="54916">MGKRLLQKVSRKNDGSSVSGKGKIPILKVVQVLVAAVIGFYVAFLVSTTRQATSLSDGATPERIQPDSSSSSSSVQRKAAEMDNPQQSSTTATITIGYAVSVTGCGSDPLEEGAAVLKHSIHLTSIHGNTGNNTTSNKSGKYDYQMYAIYHPQAAPCVASLQELGYILLERDTPIAVADMEGDWLRTHIEKNGCCGEKELIKLEAYTLIQHPVVVHLDLDVLILQPLDPLFDAMIQGATASNAQSRIKVQWPEKPFTEQPNAFITRDYNMNRPGNPYPPVQGGFLVVRPDMAVYQEYLDIIKKGDFQEGKGWGGKVGAFYGGMTIQGLVPYYYDVLHPHDVVELDPCQYNQMCNNPRDKPTVNDIVNGRCRTGQDECQDCRSLPLEQVITTHFTLCQKPWWCLPQDEDRIQSRLCRKLHHAWYQTRSSLEVSWGRPAFGKYRNHKWKQGDHFFGFCRGAGGQGYIPIAKPYGTPIAKPYGRAKPTTTNNKDAAES</sequence>
<evidence type="ECO:0000256" key="2">
    <source>
        <dbReference type="SAM" id="Phobius"/>
    </source>
</evidence>
<name>A0A9N8HN31_9STRA</name>
<feature type="transmembrane region" description="Helical" evidence="2">
    <location>
        <begin position="26"/>
        <end position="46"/>
    </location>
</feature>
<reference evidence="3" key="1">
    <citation type="submission" date="2020-06" db="EMBL/GenBank/DDBJ databases">
        <authorList>
            <consortium name="Plant Systems Biology data submission"/>
        </authorList>
    </citation>
    <scope>NUCLEOTIDE SEQUENCE</scope>
    <source>
        <strain evidence="3">D6</strain>
    </source>
</reference>
<evidence type="ECO:0000313" key="4">
    <source>
        <dbReference type="Proteomes" id="UP001153069"/>
    </source>
</evidence>
<organism evidence="3 4">
    <name type="scientific">Seminavis robusta</name>
    <dbReference type="NCBI Taxonomy" id="568900"/>
    <lineage>
        <taxon>Eukaryota</taxon>
        <taxon>Sar</taxon>
        <taxon>Stramenopiles</taxon>
        <taxon>Ochrophyta</taxon>
        <taxon>Bacillariophyta</taxon>
        <taxon>Bacillariophyceae</taxon>
        <taxon>Bacillariophycidae</taxon>
        <taxon>Naviculales</taxon>
        <taxon>Naviculaceae</taxon>
        <taxon>Seminavis</taxon>
    </lineage>
</organism>
<dbReference type="Proteomes" id="UP001153069">
    <property type="component" value="Unassembled WGS sequence"/>
</dbReference>
<keyword evidence="2" id="KW-0812">Transmembrane</keyword>
<dbReference type="OrthoDB" id="2014201at2759"/>
<dbReference type="SUPFAM" id="SSF53448">
    <property type="entry name" value="Nucleotide-diphospho-sugar transferases"/>
    <property type="match status" value="1"/>
</dbReference>
<keyword evidence="2" id="KW-0472">Membrane</keyword>
<dbReference type="InterPro" id="IPR029044">
    <property type="entry name" value="Nucleotide-diphossugar_trans"/>
</dbReference>
<protein>
    <recommendedName>
        <fullName evidence="5">Nucleotide-diphospho-sugar transferase</fullName>
    </recommendedName>
</protein>
<keyword evidence="4" id="KW-1185">Reference proteome</keyword>
<accession>A0A9N8HN31</accession>
<feature type="region of interest" description="Disordered" evidence="1">
    <location>
        <begin position="55"/>
        <end position="88"/>
    </location>
</feature>
<dbReference type="PANTHER" id="PTHR11183">
    <property type="entry name" value="GLYCOGENIN SUBFAMILY MEMBER"/>
    <property type="match status" value="1"/>
</dbReference>
<evidence type="ECO:0000313" key="3">
    <source>
        <dbReference type="EMBL" id="CAB9518682.1"/>
    </source>
</evidence>
<evidence type="ECO:0000256" key="1">
    <source>
        <dbReference type="SAM" id="MobiDB-lite"/>
    </source>
</evidence>